<dbReference type="Gramene" id="ONIVA09G02380.2">
    <property type="protein sequence ID" value="ONIVA09G02380.2"/>
    <property type="gene ID" value="ONIVA09G02380"/>
</dbReference>
<reference evidence="2" key="2">
    <citation type="submission" date="2018-04" db="EMBL/GenBank/DDBJ databases">
        <title>OnivRS2 (Oryza nivara Reference Sequence Version 2).</title>
        <authorList>
            <person name="Zhang J."/>
            <person name="Kudrna D."/>
            <person name="Lee S."/>
            <person name="Talag J."/>
            <person name="Rajasekar S."/>
            <person name="Welchert J."/>
            <person name="Hsing Y.-I."/>
            <person name="Wing R.A."/>
        </authorList>
    </citation>
    <scope>NUCLEOTIDE SEQUENCE [LARGE SCALE GENOMIC DNA]</scope>
    <source>
        <strain evidence="2">SL10</strain>
    </source>
</reference>
<dbReference type="EnsemblPlants" id="ONIVA09G02380.2">
    <property type="protein sequence ID" value="ONIVA09G02380.2"/>
    <property type="gene ID" value="ONIVA09G02380"/>
</dbReference>
<dbReference type="HOGENOM" id="CLU_2227516_0_0_1"/>
<accession>A0A0E0IGU3</accession>
<organism evidence="2">
    <name type="scientific">Oryza nivara</name>
    <name type="common">Indian wild rice</name>
    <name type="synonym">Oryza sativa f. spontanea</name>
    <dbReference type="NCBI Taxonomy" id="4536"/>
    <lineage>
        <taxon>Eukaryota</taxon>
        <taxon>Viridiplantae</taxon>
        <taxon>Streptophyta</taxon>
        <taxon>Embryophyta</taxon>
        <taxon>Tracheophyta</taxon>
        <taxon>Spermatophyta</taxon>
        <taxon>Magnoliopsida</taxon>
        <taxon>Liliopsida</taxon>
        <taxon>Poales</taxon>
        <taxon>Poaceae</taxon>
        <taxon>BOP clade</taxon>
        <taxon>Oryzoideae</taxon>
        <taxon>Oryzeae</taxon>
        <taxon>Oryzinae</taxon>
        <taxon>Oryza</taxon>
    </lineage>
</organism>
<keyword evidence="3" id="KW-1185">Reference proteome</keyword>
<feature type="compositionally biased region" description="Basic residues" evidence="1">
    <location>
        <begin position="58"/>
        <end position="67"/>
    </location>
</feature>
<proteinExistence type="predicted"/>
<feature type="region of interest" description="Disordered" evidence="1">
    <location>
        <begin position="51"/>
        <end position="93"/>
    </location>
</feature>
<evidence type="ECO:0000313" key="2">
    <source>
        <dbReference type="EnsemblPlants" id="ONIVA09G02380.2"/>
    </source>
</evidence>
<protein>
    <submittedName>
        <fullName evidence="2">Uncharacterized protein</fullName>
    </submittedName>
</protein>
<evidence type="ECO:0000313" key="3">
    <source>
        <dbReference type="Proteomes" id="UP000006591"/>
    </source>
</evidence>
<sequence>MEKIPAYVSIGVRLSPDEILSRPTPCFPLVIGWEIFSFSGGEEKNPLDAATQREGALRRGRLHGAARLRRDGDGTLSPPAVDSSGGHLLPSFGRKSERMVVQIQSE</sequence>
<name>A0A0E0IGU3_ORYNI</name>
<dbReference type="Proteomes" id="UP000006591">
    <property type="component" value="Chromosome 9"/>
</dbReference>
<dbReference type="AlphaFoldDB" id="A0A0E0IGU3"/>
<reference evidence="2" key="1">
    <citation type="submission" date="2015-04" db="UniProtKB">
        <authorList>
            <consortium name="EnsemblPlants"/>
        </authorList>
    </citation>
    <scope>IDENTIFICATION</scope>
    <source>
        <strain evidence="2">SL10</strain>
    </source>
</reference>
<evidence type="ECO:0000256" key="1">
    <source>
        <dbReference type="SAM" id="MobiDB-lite"/>
    </source>
</evidence>